<keyword evidence="3" id="KW-1185">Reference proteome</keyword>
<evidence type="ECO:0000256" key="1">
    <source>
        <dbReference type="SAM" id="MobiDB-lite"/>
    </source>
</evidence>
<protein>
    <submittedName>
        <fullName evidence="2">Uncharacterized protein</fullName>
    </submittedName>
</protein>
<dbReference type="Proteomes" id="UP001152622">
    <property type="component" value="Chromosome 12"/>
</dbReference>
<accession>A0A9Q1EVW1</accession>
<organism evidence="2 3">
    <name type="scientific">Synaphobranchus kaupii</name>
    <name type="common">Kaup's arrowtooth eel</name>
    <dbReference type="NCBI Taxonomy" id="118154"/>
    <lineage>
        <taxon>Eukaryota</taxon>
        <taxon>Metazoa</taxon>
        <taxon>Chordata</taxon>
        <taxon>Craniata</taxon>
        <taxon>Vertebrata</taxon>
        <taxon>Euteleostomi</taxon>
        <taxon>Actinopterygii</taxon>
        <taxon>Neopterygii</taxon>
        <taxon>Teleostei</taxon>
        <taxon>Anguilliformes</taxon>
        <taxon>Synaphobranchidae</taxon>
        <taxon>Synaphobranchus</taxon>
    </lineage>
</organism>
<proteinExistence type="predicted"/>
<reference evidence="2" key="1">
    <citation type="journal article" date="2023" name="Science">
        <title>Genome structures resolve the early diversification of teleost fishes.</title>
        <authorList>
            <person name="Parey E."/>
            <person name="Louis A."/>
            <person name="Montfort J."/>
            <person name="Bouchez O."/>
            <person name="Roques C."/>
            <person name="Iampietro C."/>
            <person name="Lluch J."/>
            <person name="Castinel A."/>
            <person name="Donnadieu C."/>
            <person name="Desvignes T."/>
            <person name="Floi Bucao C."/>
            <person name="Jouanno E."/>
            <person name="Wen M."/>
            <person name="Mejri S."/>
            <person name="Dirks R."/>
            <person name="Jansen H."/>
            <person name="Henkel C."/>
            <person name="Chen W.J."/>
            <person name="Zahm M."/>
            <person name="Cabau C."/>
            <person name="Klopp C."/>
            <person name="Thompson A.W."/>
            <person name="Robinson-Rechavi M."/>
            <person name="Braasch I."/>
            <person name="Lecointre G."/>
            <person name="Bobe J."/>
            <person name="Postlethwait J.H."/>
            <person name="Berthelot C."/>
            <person name="Roest Crollius H."/>
            <person name="Guiguen Y."/>
        </authorList>
    </citation>
    <scope>NUCLEOTIDE SEQUENCE</scope>
    <source>
        <strain evidence="2">WJC10195</strain>
    </source>
</reference>
<evidence type="ECO:0000313" key="3">
    <source>
        <dbReference type="Proteomes" id="UP001152622"/>
    </source>
</evidence>
<gene>
    <name evidence="2" type="ORF">SKAU_G00302220</name>
</gene>
<comment type="caution">
    <text evidence="2">The sequence shown here is derived from an EMBL/GenBank/DDBJ whole genome shotgun (WGS) entry which is preliminary data.</text>
</comment>
<feature type="region of interest" description="Disordered" evidence="1">
    <location>
        <begin position="111"/>
        <end position="148"/>
    </location>
</feature>
<dbReference type="AlphaFoldDB" id="A0A9Q1EVW1"/>
<feature type="compositionally biased region" description="Basic and acidic residues" evidence="1">
    <location>
        <begin position="129"/>
        <end position="143"/>
    </location>
</feature>
<evidence type="ECO:0000313" key="2">
    <source>
        <dbReference type="EMBL" id="KAJ8346029.1"/>
    </source>
</evidence>
<sequence>MDFEPKFPSYNYRNVSLISEGTDRLFLHRRESRAGTETRACPRPVRFILGGKKRQCALFSQLFLGVRTPVKPRRRQPSFGVGRLAGRSVTQPRDHFGDRTWHRARLLGNWGQGSAPAGSQGRVAAVANRRGDRSMEETRRDEATSSLAPTELHPTVTEQCYSSVN</sequence>
<dbReference type="EMBL" id="JAINUF010000012">
    <property type="protein sequence ID" value="KAJ8346029.1"/>
    <property type="molecule type" value="Genomic_DNA"/>
</dbReference>
<name>A0A9Q1EVW1_SYNKA</name>